<dbReference type="Gene3D" id="1.10.10.10">
    <property type="entry name" value="Winged helix-like DNA-binding domain superfamily/Winged helix DNA-binding domain"/>
    <property type="match status" value="1"/>
</dbReference>
<dbReference type="InterPro" id="IPR014284">
    <property type="entry name" value="RNA_pol_sigma-70_dom"/>
</dbReference>
<dbReference type="Pfam" id="PF08281">
    <property type="entry name" value="Sigma70_r4_2"/>
    <property type="match status" value="1"/>
</dbReference>
<comment type="subunit">
    <text evidence="2">Interacts transiently with the RNA polymerase catalytic core formed by RpoA, RpoB, RpoC and RpoZ (2 alpha, 1 beta, 1 beta' and 1 omega subunit) to form the RNA polymerase holoenzyme that can initiate transcription.</text>
</comment>
<organism evidence="8 9">
    <name type="scientific">Nonomuraea dietziae</name>
    <dbReference type="NCBI Taxonomy" id="65515"/>
    <lineage>
        <taxon>Bacteria</taxon>
        <taxon>Bacillati</taxon>
        <taxon>Actinomycetota</taxon>
        <taxon>Actinomycetes</taxon>
        <taxon>Streptosporangiales</taxon>
        <taxon>Streptosporangiaceae</taxon>
        <taxon>Nonomuraea</taxon>
    </lineage>
</organism>
<keyword evidence="3" id="KW-0805">Transcription regulation</keyword>
<evidence type="ECO:0000313" key="8">
    <source>
        <dbReference type="EMBL" id="MBB3730035.1"/>
    </source>
</evidence>
<dbReference type="PANTHER" id="PTHR30173:SF43">
    <property type="entry name" value="ECF RNA POLYMERASE SIGMA FACTOR SIGI-RELATED"/>
    <property type="match status" value="1"/>
</dbReference>
<dbReference type="Pfam" id="PF04542">
    <property type="entry name" value="Sigma70_r2"/>
    <property type="match status" value="1"/>
</dbReference>
<dbReference type="GO" id="GO:0003677">
    <property type="term" value="F:DNA binding"/>
    <property type="evidence" value="ECO:0007669"/>
    <property type="project" value="InterPro"/>
</dbReference>
<reference evidence="8 9" key="1">
    <citation type="submission" date="2020-08" db="EMBL/GenBank/DDBJ databases">
        <title>Sequencing the genomes of 1000 actinobacteria strains.</title>
        <authorList>
            <person name="Klenk H.-P."/>
        </authorList>
    </citation>
    <scope>NUCLEOTIDE SEQUENCE [LARGE SCALE GENOMIC DNA]</scope>
    <source>
        <strain evidence="8 9">DSM 44320</strain>
    </source>
</reference>
<evidence type="ECO:0000256" key="5">
    <source>
        <dbReference type="ARBA" id="ARBA00023163"/>
    </source>
</evidence>
<accession>A0A7W5VDR6</accession>
<dbReference type="PANTHER" id="PTHR30173">
    <property type="entry name" value="SIGMA 19 FACTOR"/>
    <property type="match status" value="1"/>
</dbReference>
<feature type="domain" description="RNA polymerase sigma-70 region 2" evidence="6">
    <location>
        <begin position="4"/>
        <end position="67"/>
    </location>
</feature>
<dbReference type="Proteomes" id="UP000579945">
    <property type="component" value="Unassembled WGS sequence"/>
</dbReference>
<evidence type="ECO:0000259" key="7">
    <source>
        <dbReference type="Pfam" id="PF08281"/>
    </source>
</evidence>
<dbReference type="InterPro" id="IPR013324">
    <property type="entry name" value="RNA_pol_sigma_r3/r4-like"/>
</dbReference>
<evidence type="ECO:0000313" key="9">
    <source>
        <dbReference type="Proteomes" id="UP000579945"/>
    </source>
</evidence>
<keyword evidence="4" id="KW-0731">Sigma factor</keyword>
<dbReference type="SUPFAM" id="SSF54427">
    <property type="entry name" value="NTF2-like"/>
    <property type="match status" value="1"/>
</dbReference>
<evidence type="ECO:0000256" key="3">
    <source>
        <dbReference type="ARBA" id="ARBA00023015"/>
    </source>
</evidence>
<name>A0A7W5VDR6_9ACTN</name>
<dbReference type="SUPFAM" id="SSF88946">
    <property type="entry name" value="Sigma2 domain of RNA polymerase sigma factors"/>
    <property type="match status" value="1"/>
</dbReference>
<evidence type="ECO:0000256" key="2">
    <source>
        <dbReference type="ARBA" id="ARBA00011344"/>
    </source>
</evidence>
<dbReference type="NCBIfam" id="NF007214">
    <property type="entry name" value="PRK09636.1"/>
    <property type="match status" value="1"/>
</dbReference>
<gene>
    <name evidence="8" type="ORF">FHR33_005895</name>
</gene>
<dbReference type="SUPFAM" id="SSF88659">
    <property type="entry name" value="Sigma3 and sigma4 domains of RNA polymerase sigma factors"/>
    <property type="match status" value="1"/>
</dbReference>
<dbReference type="EMBL" id="JACIBV010000001">
    <property type="protein sequence ID" value="MBB3730035.1"/>
    <property type="molecule type" value="Genomic_DNA"/>
</dbReference>
<dbReference type="InterPro" id="IPR032710">
    <property type="entry name" value="NTF2-like_dom_sf"/>
</dbReference>
<dbReference type="Gene3D" id="1.10.1740.10">
    <property type="match status" value="1"/>
</dbReference>
<dbReference type="InterPro" id="IPR013249">
    <property type="entry name" value="RNA_pol_sigma70_r4_t2"/>
</dbReference>
<dbReference type="NCBIfam" id="TIGR02957">
    <property type="entry name" value="SigX4"/>
    <property type="match status" value="1"/>
</dbReference>
<keyword evidence="9" id="KW-1185">Reference proteome</keyword>
<sequence>MEGFEAHRGHLWGVAYRILGTTVDADDAVQETWLRWRQVDVREVADERAYLTMVVSRICYDSLTSARSRRETYVGEWLPEPVVKELGPDERVAMDDSVSLALLAVMERLSPAERTSLVLHDVFAVPYEEISRILGRSVDAVRQLASRARGRVQDYAPRRTSDRSAHLKVVEAFAAAATTGDLPALVAVLDPEVVWRADGGGVVTVALVPVVGAMKVARLLLGMVERWYVGMSAEFLEVNGAPGVVVRGADGGVDSVMAFTVADGRVTEIDVVRNPHKLRHV</sequence>
<dbReference type="Gene3D" id="3.10.450.50">
    <property type="match status" value="1"/>
</dbReference>
<dbReference type="GO" id="GO:0006352">
    <property type="term" value="P:DNA-templated transcription initiation"/>
    <property type="evidence" value="ECO:0007669"/>
    <property type="project" value="InterPro"/>
</dbReference>
<dbReference type="AlphaFoldDB" id="A0A7W5VDR6"/>
<evidence type="ECO:0000256" key="4">
    <source>
        <dbReference type="ARBA" id="ARBA00023082"/>
    </source>
</evidence>
<dbReference type="NCBIfam" id="TIGR02937">
    <property type="entry name" value="sigma70-ECF"/>
    <property type="match status" value="1"/>
</dbReference>
<comment type="caution">
    <text evidence="8">The sequence shown here is derived from an EMBL/GenBank/DDBJ whole genome shotgun (WGS) entry which is preliminary data.</text>
</comment>
<keyword evidence="5" id="KW-0804">Transcription</keyword>
<evidence type="ECO:0000256" key="1">
    <source>
        <dbReference type="ARBA" id="ARBA00010641"/>
    </source>
</evidence>
<dbReference type="RefSeq" id="WP_312895764.1">
    <property type="nucleotide sequence ID" value="NZ_BAAAXX010000019.1"/>
</dbReference>
<dbReference type="GO" id="GO:0016987">
    <property type="term" value="F:sigma factor activity"/>
    <property type="evidence" value="ECO:0007669"/>
    <property type="project" value="UniProtKB-KW"/>
</dbReference>
<evidence type="ECO:0000259" key="6">
    <source>
        <dbReference type="Pfam" id="PF04542"/>
    </source>
</evidence>
<feature type="domain" description="RNA polymerase sigma factor 70 region 4 type 2" evidence="7">
    <location>
        <begin position="100"/>
        <end position="150"/>
    </location>
</feature>
<dbReference type="InterPro" id="IPR014303">
    <property type="entry name" value="RNA_pol_sigma-70_ECF"/>
</dbReference>
<dbReference type="InterPro" id="IPR052704">
    <property type="entry name" value="ECF_Sigma-70_Domain"/>
</dbReference>
<comment type="similarity">
    <text evidence="1">Belongs to the sigma-70 factor family. ECF subfamily.</text>
</comment>
<dbReference type="GeneID" id="95392200"/>
<proteinExistence type="inferred from homology"/>
<dbReference type="InterPro" id="IPR007627">
    <property type="entry name" value="RNA_pol_sigma70_r2"/>
</dbReference>
<protein>
    <submittedName>
        <fullName evidence="8">RNA polymerase sigma-70 factor (ECF subfamily)</fullName>
    </submittedName>
</protein>
<dbReference type="InterPro" id="IPR036388">
    <property type="entry name" value="WH-like_DNA-bd_sf"/>
</dbReference>
<dbReference type="InterPro" id="IPR013325">
    <property type="entry name" value="RNA_pol_sigma_r2"/>
</dbReference>